<dbReference type="SMART" id="SM00490">
    <property type="entry name" value="HELICc"/>
    <property type="match status" value="1"/>
</dbReference>
<evidence type="ECO:0000256" key="1">
    <source>
        <dbReference type="ARBA" id="ARBA00022741"/>
    </source>
</evidence>
<evidence type="ECO:0008006" key="9">
    <source>
        <dbReference type="Google" id="ProtNLM"/>
    </source>
</evidence>
<organism evidence="7 8">
    <name type="scientific">Herbinix hemicellulosilytica</name>
    <dbReference type="NCBI Taxonomy" id="1564487"/>
    <lineage>
        <taxon>Bacteria</taxon>
        <taxon>Bacillati</taxon>
        <taxon>Bacillota</taxon>
        <taxon>Clostridia</taxon>
        <taxon>Lachnospirales</taxon>
        <taxon>Lachnospiraceae</taxon>
        <taxon>Herbinix</taxon>
    </lineage>
</organism>
<dbReference type="Pfam" id="PF00271">
    <property type="entry name" value="Helicase_C"/>
    <property type="match status" value="1"/>
</dbReference>
<dbReference type="GO" id="GO:0005524">
    <property type="term" value="F:ATP binding"/>
    <property type="evidence" value="ECO:0007669"/>
    <property type="project" value="UniProtKB-KW"/>
</dbReference>
<evidence type="ECO:0000256" key="2">
    <source>
        <dbReference type="ARBA" id="ARBA00022801"/>
    </source>
</evidence>
<reference evidence="7 8" key="1">
    <citation type="submission" date="2015-06" db="EMBL/GenBank/DDBJ databases">
        <authorList>
            <person name="Wibberg Daniel"/>
        </authorList>
    </citation>
    <scope>NUCLEOTIDE SEQUENCE [LARGE SCALE GENOMIC DNA]</scope>
    <source>
        <strain evidence="7 8">T3/55T</strain>
    </source>
</reference>
<dbReference type="GO" id="GO:0016787">
    <property type="term" value="F:hydrolase activity"/>
    <property type="evidence" value="ECO:0007669"/>
    <property type="project" value="UniProtKB-KW"/>
</dbReference>
<dbReference type="InterPro" id="IPR001650">
    <property type="entry name" value="Helicase_C-like"/>
</dbReference>
<dbReference type="AlphaFoldDB" id="A0A0H5SZQ2"/>
<accession>A0A0H5SZQ2</accession>
<keyword evidence="8" id="KW-1185">Reference proteome</keyword>
<evidence type="ECO:0000256" key="3">
    <source>
        <dbReference type="ARBA" id="ARBA00022806"/>
    </source>
</evidence>
<feature type="domain" description="Helicase C-terminal" evidence="6">
    <location>
        <begin position="568"/>
        <end position="739"/>
    </location>
</feature>
<keyword evidence="2" id="KW-0378">Hydrolase</keyword>
<dbReference type="InterPro" id="IPR027417">
    <property type="entry name" value="P-loop_NTPase"/>
</dbReference>
<dbReference type="SUPFAM" id="SSF52540">
    <property type="entry name" value="P-loop containing nucleoside triphosphate hydrolases"/>
    <property type="match status" value="1"/>
</dbReference>
<dbReference type="Gene3D" id="3.40.50.300">
    <property type="entry name" value="P-loop containing nucleotide triphosphate hydrolases"/>
    <property type="match status" value="2"/>
</dbReference>
<dbReference type="PROSITE" id="PS51194">
    <property type="entry name" value="HELICASE_CTER"/>
    <property type="match status" value="1"/>
</dbReference>
<evidence type="ECO:0000313" key="8">
    <source>
        <dbReference type="Proteomes" id="UP000236497"/>
    </source>
</evidence>
<feature type="domain" description="Helicase ATP-binding" evidence="5">
    <location>
        <begin position="244"/>
        <end position="420"/>
    </location>
</feature>
<dbReference type="InterPro" id="IPR006935">
    <property type="entry name" value="Helicase/UvrB_N"/>
</dbReference>
<dbReference type="InterPro" id="IPR050615">
    <property type="entry name" value="ATP-dep_DNA_Helicase"/>
</dbReference>
<dbReference type="PROSITE" id="PS51192">
    <property type="entry name" value="HELICASE_ATP_BIND_1"/>
    <property type="match status" value="1"/>
</dbReference>
<dbReference type="PANTHER" id="PTHR11274:SF0">
    <property type="entry name" value="GENERAL TRANSCRIPTION AND DNA REPAIR FACTOR IIH HELICASE SUBUNIT XPB"/>
    <property type="match status" value="1"/>
</dbReference>
<keyword evidence="3" id="KW-0347">Helicase</keyword>
<keyword evidence="4" id="KW-0067">ATP-binding</keyword>
<dbReference type="RefSeq" id="WP_014253580.1">
    <property type="nucleotide sequence ID" value="NZ_CVTD020000029.1"/>
</dbReference>
<protein>
    <recommendedName>
        <fullName evidence="9">Superfamily II DNA or RNA helicase</fullName>
    </recommendedName>
</protein>
<name>A0A0H5SZQ2_HERHM</name>
<dbReference type="InterPro" id="IPR014001">
    <property type="entry name" value="Helicase_ATP-bd"/>
</dbReference>
<evidence type="ECO:0000256" key="4">
    <source>
        <dbReference type="ARBA" id="ARBA00022840"/>
    </source>
</evidence>
<dbReference type="GO" id="GO:0003677">
    <property type="term" value="F:DNA binding"/>
    <property type="evidence" value="ECO:0007669"/>
    <property type="project" value="InterPro"/>
</dbReference>
<dbReference type="Pfam" id="PF04851">
    <property type="entry name" value="ResIII"/>
    <property type="match status" value="1"/>
</dbReference>
<dbReference type="SMART" id="SM00487">
    <property type="entry name" value="DEXDc"/>
    <property type="match status" value="1"/>
</dbReference>
<evidence type="ECO:0000259" key="5">
    <source>
        <dbReference type="PROSITE" id="PS51192"/>
    </source>
</evidence>
<dbReference type="PANTHER" id="PTHR11274">
    <property type="entry name" value="RAD25/XP-B DNA REPAIR HELICASE"/>
    <property type="match status" value="1"/>
</dbReference>
<sequence length="759" mass="89490">MNKSQDIKVIYSQFNEIKRLNEAVKIVIADLETGFELYGENIYNCESLKGFTEKLRSIKKFLLEYNKEFWRINAEIEKLNLNNDMIGKIKHECKVLKDETIKLDDEICALLVKFYKSSNISNISTESIDDYITKITVKVKGIPDWILEEVQHDEIVIEELEYNTSEEYVYVIYMLCEKDRIIDGIQRVEEYLRKCIEKMTKLYDYKEMMLNDLERELSNDIDEDDKEYKLKDVTLYNWQEEAYETWKINNYRGIFKVATGCGKTIFALNCLQRVIEEGYSIRVAIIVPSIALQNQWEEVLKDTFHVPAKKIGRVGDGKKELRTFTIYINNSAQKYLERHLHCSALVEPIGGDYSDSYYFVIADECHRYGSDNNLDMLNCFNEITKDKKTNIKFFSIGLSATPEQTNPMKTRELEKRLGNIIYEYDLIRAIDEGIIATPIINDIRVDFTSEEFKKYKISKERFEYSKDDFKEVLDRLHKNYEEDFLIYLAYDIIQNKKYKKIIDYVKSKKKKFKDAYNNRKPQWLIEFNDWYNENVNDDMEIAWSARNLTVAHQAKQSILYGMGMREKELINNMDIFKGHRVIIFAERIDDANKKIYKILKNKYCDESVVIYNSNDKRGIKEEVINKFKSGVANILIAVEALDEGIDVPKADMAFVFQGNQDERQQIQRLGRIIRKSKKSNNEEDGEKTTEYATLINLFCPTGGENIYLAKFLRRMIIRYREGGYGELQDTYKRGLKALGYDMDVELKQLKNYGYLRIEE</sequence>
<proteinExistence type="predicted"/>
<gene>
    <name evidence="7" type="ORF">HHT355_2697</name>
</gene>
<evidence type="ECO:0000259" key="6">
    <source>
        <dbReference type="PROSITE" id="PS51194"/>
    </source>
</evidence>
<dbReference type="Proteomes" id="UP000236497">
    <property type="component" value="Unassembled WGS sequence"/>
</dbReference>
<evidence type="ECO:0000313" key="7">
    <source>
        <dbReference type="EMBL" id="CRZ35878.1"/>
    </source>
</evidence>
<keyword evidence="1" id="KW-0547">Nucleotide-binding</keyword>
<dbReference type="EMBL" id="CVTD020000029">
    <property type="protein sequence ID" value="CRZ35878.1"/>
    <property type="molecule type" value="Genomic_DNA"/>
</dbReference>
<dbReference type="GO" id="GO:0004386">
    <property type="term" value="F:helicase activity"/>
    <property type="evidence" value="ECO:0007669"/>
    <property type="project" value="UniProtKB-KW"/>
</dbReference>